<dbReference type="Proteomes" id="UP001239111">
    <property type="component" value="Chromosome 2"/>
</dbReference>
<protein>
    <submittedName>
        <fullName evidence="1">Uncharacterized protein</fullName>
    </submittedName>
</protein>
<keyword evidence="2" id="KW-1185">Reference proteome</keyword>
<name>A0ACC2NUV7_9HYME</name>
<gene>
    <name evidence="1" type="ORF">QAD02_010653</name>
</gene>
<comment type="caution">
    <text evidence="1">The sequence shown here is derived from an EMBL/GenBank/DDBJ whole genome shotgun (WGS) entry which is preliminary data.</text>
</comment>
<reference evidence="1" key="1">
    <citation type="submission" date="2023-04" db="EMBL/GenBank/DDBJ databases">
        <title>A chromosome-level genome assembly of the parasitoid wasp Eretmocerus hayati.</title>
        <authorList>
            <person name="Zhong Y."/>
            <person name="Liu S."/>
            <person name="Liu Y."/>
        </authorList>
    </citation>
    <scope>NUCLEOTIDE SEQUENCE</scope>
    <source>
        <strain evidence="1">ZJU_SS_LIU_2023</strain>
    </source>
</reference>
<evidence type="ECO:0000313" key="1">
    <source>
        <dbReference type="EMBL" id="KAJ8674867.1"/>
    </source>
</evidence>
<evidence type="ECO:0000313" key="2">
    <source>
        <dbReference type="Proteomes" id="UP001239111"/>
    </source>
</evidence>
<proteinExistence type="predicted"/>
<organism evidence="1 2">
    <name type="scientific">Eretmocerus hayati</name>
    <dbReference type="NCBI Taxonomy" id="131215"/>
    <lineage>
        <taxon>Eukaryota</taxon>
        <taxon>Metazoa</taxon>
        <taxon>Ecdysozoa</taxon>
        <taxon>Arthropoda</taxon>
        <taxon>Hexapoda</taxon>
        <taxon>Insecta</taxon>
        <taxon>Pterygota</taxon>
        <taxon>Neoptera</taxon>
        <taxon>Endopterygota</taxon>
        <taxon>Hymenoptera</taxon>
        <taxon>Apocrita</taxon>
        <taxon>Proctotrupomorpha</taxon>
        <taxon>Chalcidoidea</taxon>
        <taxon>Aphelinidae</taxon>
        <taxon>Aphelininae</taxon>
        <taxon>Eretmocerus</taxon>
    </lineage>
</organism>
<dbReference type="EMBL" id="CM056742">
    <property type="protein sequence ID" value="KAJ8674867.1"/>
    <property type="molecule type" value="Genomic_DNA"/>
</dbReference>
<accession>A0ACC2NUV7</accession>
<sequence>MGQPSQSHPRMSRKRANSSTRDSISGADASSSYDDIRDRDRPSSSRSKSSSNTEPPLSAYWVKFFKSAGFPSDVATRHALVFSNNRIKPDMLPDLDKPSLKEMGITLMGDMIAILRYAKKVVDETTCKKFLVSSEDSPPPVAPKPAVVRPAPKKVVAKTTKGIIAVKVKTDPMSKVVKAASTSSARPVLSPIKKTITTAVPKSKMYSDYVDLTKTSKPSSLKRQYDSEEEGINGKWVHNETVKRQRLNTDNTKFRIIGPKLATNSSQKILKKALETKRTVFHRLGDSMVSSTTSESHSNFDPTFNITGIGSEYSKRNSSVFNRLGNIDKSPKEYNRHVRNGDPTTQGILKTRMPLHGTKTIITKTVLKKPVGTMRADEEATRKAIAPSMRHLVKTTRNLTFGDGSRRSGNIIRRVPVTGKLASERIDVPAKSRLGVSKQVTFNKMTTINHIRKQGVFSRLGV</sequence>